<keyword evidence="1" id="KW-0732">Signal</keyword>
<organism evidence="2 3">
    <name type="scientific">Methylosinus sporium</name>
    <dbReference type="NCBI Taxonomy" id="428"/>
    <lineage>
        <taxon>Bacteria</taxon>
        <taxon>Pseudomonadati</taxon>
        <taxon>Pseudomonadota</taxon>
        <taxon>Alphaproteobacteria</taxon>
        <taxon>Hyphomicrobiales</taxon>
        <taxon>Methylocystaceae</taxon>
        <taxon>Methylosinus</taxon>
    </lineage>
</organism>
<dbReference type="Proteomes" id="UP000316781">
    <property type="component" value="Unassembled WGS sequence"/>
</dbReference>
<comment type="caution">
    <text evidence="2">The sequence shown here is derived from an EMBL/GenBank/DDBJ whole genome shotgun (WGS) entry which is preliminary data.</text>
</comment>
<reference evidence="2 3" key="1">
    <citation type="submission" date="2019-07" db="EMBL/GenBank/DDBJ databases">
        <title>Ln-dependent methylotrophs.</title>
        <authorList>
            <person name="Tani A."/>
        </authorList>
    </citation>
    <scope>NUCLEOTIDE SEQUENCE [LARGE SCALE GENOMIC DNA]</scope>
    <source>
        <strain evidence="2 3">SM89A</strain>
    </source>
</reference>
<gene>
    <name evidence="2" type="ORF">FM996_20135</name>
</gene>
<accession>A0A549SD96</accession>
<name>A0A549SD96_METSR</name>
<protein>
    <submittedName>
        <fullName evidence="2">Uncharacterized protein</fullName>
    </submittedName>
</protein>
<dbReference type="EMBL" id="VJMF01000103">
    <property type="protein sequence ID" value="TRL25515.1"/>
    <property type="molecule type" value="Genomic_DNA"/>
</dbReference>
<dbReference type="AlphaFoldDB" id="A0A549SD96"/>
<feature type="signal peptide" evidence="1">
    <location>
        <begin position="1"/>
        <end position="26"/>
    </location>
</feature>
<feature type="chain" id="PRO_5022194881" evidence="1">
    <location>
        <begin position="27"/>
        <end position="102"/>
    </location>
</feature>
<dbReference type="RefSeq" id="WP_142864511.1">
    <property type="nucleotide sequence ID" value="NZ_VJMF01000103.1"/>
</dbReference>
<evidence type="ECO:0000256" key="1">
    <source>
        <dbReference type="SAM" id="SignalP"/>
    </source>
</evidence>
<sequence>MPELSARKLSVLAAVTVAASLGASIAATPSLGARFQPALAPLPIVKATLGDSATALRPFGDGPAILIGRVYGGDDEDCVLAVTRVEGSDGQVSVTRGIACSQ</sequence>
<proteinExistence type="predicted"/>
<evidence type="ECO:0000313" key="2">
    <source>
        <dbReference type="EMBL" id="TRL25515.1"/>
    </source>
</evidence>
<evidence type="ECO:0000313" key="3">
    <source>
        <dbReference type="Proteomes" id="UP000316781"/>
    </source>
</evidence>